<reference evidence="1" key="1">
    <citation type="journal article" date="2021" name="Proc. Natl. Acad. Sci. U.S.A.">
        <title>A Catalog of Tens of Thousands of Viruses from Human Metagenomes Reveals Hidden Associations with Chronic Diseases.</title>
        <authorList>
            <person name="Tisza M.J."/>
            <person name="Buck C.B."/>
        </authorList>
    </citation>
    <scope>NUCLEOTIDE SEQUENCE</scope>
    <source>
        <strain evidence="1">Ct3pR10</strain>
    </source>
</reference>
<dbReference type="EMBL" id="BK014759">
    <property type="protein sequence ID" value="DAD74374.1"/>
    <property type="molecule type" value="Genomic_DNA"/>
</dbReference>
<sequence>MTKQEIIDRINNIDKQALTNAVYTIESANPVTVFTRNNVWVEWSGMYGTRHAHIAPKSRATRENLLAVYYAILDEIVCQDGLEAIRGIDAEYVPDWLENAQTEKQASEPVTEYAYKIREIVRKCGGYREREIITNSHEITRGETWNSEHKVVYVTEKAVQEDGYSNGFAVDLVTGSICG</sequence>
<organism evidence="1">
    <name type="scientific">Siphoviridae sp. ct3pR10</name>
    <dbReference type="NCBI Taxonomy" id="2826284"/>
    <lineage>
        <taxon>Viruses</taxon>
        <taxon>Duplodnaviria</taxon>
        <taxon>Heunggongvirae</taxon>
        <taxon>Uroviricota</taxon>
        <taxon>Caudoviricetes</taxon>
    </lineage>
</organism>
<proteinExistence type="predicted"/>
<evidence type="ECO:0000313" key="1">
    <source>
        <dbReference type="EMBL" id="DAD74374.1"/>
    </source>
</evidence>
<accession>A0A8S5LWH3</accession>
<name>A0A8S5LWH3_9CAUD</name>
<protein>
    <submittedName>
        <fullName evidence="1">Uncharacterized protein</fullName>
    </submittedName>
</protein>